<dbReference type="PANTHER" id="PTHR15741">
    <property type="entry name" value="BASIC HELIX-LOOP-HELIX ZIP TRANSCRIPTION FACTOR"/>
    <property type="match status" value="1"/>
</dbReference>
<reference evidence="8 9" key="1">
    <citation type="journal article" date="2018" name="Nat. Ecol. Evol.">
        <title>Pezizomycetes genomes reveal the molecular basis of ectomycorrhizal truffle lifestyle.</title>
        <authorList>
            <person name="Murat C."/>
            <person name="Payen T."/>
            <person name="Noel B."/>
            <person name="Kuo A."/>
            <person name="Morin E."/>
            <person name="Chen J."/>
            <person name="Kohler A."/>
            <person name="Krizsan K."/>
            <person name="Balestrini R."/>
            <person name="Da Silva C."/>
            <person name="Montanini B."/>
            <person name="Hainaut M."/>
            <person name="Levati E."/>
            <person name="Barry K.W."/>
            <person name="Belfiori B."/>
            <person name="Cichocki N."/>
            <person name="Clum A."/>
            <person name="Dockter R.B."/>
            <person name="Fauchery L."/>
            <person name="Guy J."/>
            <person name="Iotti M."/>
            <person name="Le Tacon F."/>
            <person name="Lindquist E.A."/>
            <person name="Lipzen A."/>
            <person name="Malagnac F."/>
            <person name="Mello A."/>
            <person name="Molinier V."/>
            <person name="Miyauchi S."/>
            <person name="Poulain J."/>
            <person name="Riccioni C."/>
            <person name="Rubini A."/>
            <person name="Sitrit Y."/>
            <person name="Splivallo R."/>
            <person name="Traeger S."/>
            <person name="Wang M."/>
            <person name="Zifcakova L."/>
            <person name="Wipf D."/>
            <person name="Zambonelli A."/>
            <person name="Paolocci F."/>
            <person name="Nowrousian M."/>
            <person name="Ottonello S."/>
            <person name="Baldrian P."/>
            <person name="Spatafora J.W."/>
            <person name="Henrissat B."/>
            <person name="Nagy L.G."/>
            <person name="Aury J.M."/>
            <person name="Wincker P."/>
            <person name="Grigoriev I.V."/>
            <person name="Bonfante P."/>
            <person name="Martin F.M."/>
        </authorList>
    </citation>
    <scope>NUCLEOTIDE SEQUENCE [LARGE SCALE GENOMIC DNA]</scope>
    <source>
        <strain evidence="8 9">RN42</strain>
    </source>
</reference>
<dbReference type="InterPro" id="IPR011598">
    <property type="entry name" value="bHLH_dom"/>
</dbReference>
<evidence type="ECO:0000313" key="9">
    <source>
        <dbReference type="Proteomes" id="UP000275078"/>
    </source>
</evidence>
<name>A0A3N4I7G5_ASCIM</name>
<feature type="compositionally biased region" description="Basic and acidic residues" evidence="6">
    <location>
        <begin position="32"/>
        <end position="56"/>
    </location>
</feature>
<evidence type="ECO:0000313" key="8">
    <source>
        <dbReference type="EMBL" id="RPA82019.1"/>
    </source>
</evidence>
<dbReference type="InterPro" id="IPR057072">
    <property type="entry name" value="bHLH_INO4"/>
</dbReference>
<dbReference type="GO" id="GO:0000981">
    <property type="term" value="F:DNA-binding transcription factor activity, RNA polymerase II-specific"/>
    <property type="evidence" value="ECO:0007669"/>
    <property type="project" value="TreeGrafter"/>
</dbReference>
<dbReference type="OrthoDB" id="5778525at2759"/>
<dbReference type="STRING" id="1160509.A0A3N4I7G5"/>
<feature type="domain" description="BHLH" evidence="7">
    <location>
        <begin position="42"/>
        <end position="93"/>
    </location>
</feature>
<evidence type="ECO:0000256" key="5">
    <source>
        <dbReference type="ARBA" id="ARBA00023242"/>
    </source>
</evidence>
<keyword evidence="5" id="KW-0539">Nucleus</keyword>
<dbReference type="GO" id="GO:0005634">
    <property type="term" value="C:nucleus"/>
    <property type="evidence" value="ECO:0007669"/>
    <property type="project" value="UniProtKB-SubCell"/>
</dbReference>
<dbReference type="Gene3D" id="4.10.280.10">
    <property type="entry name" value="Helix-loop-helix DNA-binding domain"/>
    <property type="match status" value="1"/>
</dbReference>
<dbReference type="GO" id="GO:0046983">
    <property type="term" value="F:protein dimerization activity"/>
    <property type="evidence" value="ECO:0007669"/>
    <property type="project" value="InterPro"/>
</dbReference>
<protein>
    <recommendedName>
        <fullName evidence="7">BHLH domain-containing protein</fullName>
    </recommendedName>
</protein>
<accession>A0A3N4I7G5</accession>
<keyword evidence="4" id="KW-0804">Transcription</keyword>
<dbReference type="Pfam" id="PF23181">
    <property type="entry name" value="bHLH_INO4"/>
    <property type="match status" value="1"/>
</dbReference>
<evidence type="ECO:0000256" key="4">
    <source>
        <dbReference type="ARBA" id="ARBA00023163"/>
    </source>
</evidence>
<evidence type="ECO:0000259" key="7">
    <source>
        <dbReference type="PROSITE" id="PS50888"/>
    </source>
</evidence>
<dbReference type="PROSITE" id="PS50888">
    <property type="entry name" value="BHLH"/>
    <property type="match status" value="1"/>
</dbReference>
<evidence type="ECO:0000256" key="6">
    <source>
        <dbReference type="SAM" id="MobiDB-lite"/>
    </source>
</evidence>
<organism evidence="8 9">
    <name type="scientific">Ascobolus immersus RN42</name>
    <dbReference type="NCBI Taxonomy" id="1160509"/>
    <lineage>
        <taxon>Eukaryota</taxon>
        <taxon>Fungi</taxon>
        <taxon>Dikarya</taxon>
        <taxon>Ascomycota</taxon>
        <taxon>Pezizomycotina</taxon>
        <taxon>Pezizomycetes</taxon>
        <taxon>Pezizales</taxon>
        <taxon>Ascobolaceae</taxon>
        <taxon>Ascobolus</taxon>
    </lineage>
</organism>
<dbReference type="GO" id="GO:0000978">
    <property type="term" value="F:RNA polymerase II cis-regulatory region sequence-specific DNA binding"/>
    <property type="evidence" value="ECO:0007669"/>
    <property type="project" value="TreeGrafter"/>
</dbReference>
<evidence type="ECO:0000256" key="1">
    <source>
        <dbReference type="ARBA" id="ARBA00004123"/>
    </source>
</evidence>
<feature type="region of interest" description="Disordered" evidence="6">
    <location>
        <begin position="1"/>
        <end position="56"/>
    </location>
</feature>
<feature type="compositionally biased region" description="Polar residues" evidence="6">
    <location>
        <begin position="1"/>
        <end position="30"/>
    </location>
</feature>
<comment type="subcellular location">
    <subcellularLocation>
        <location evidence="1">Nucleus</location>
    </subcellularLocation>
</comment>
<keyword evidence="2" id="KW-0805">Transcription regulation</keyword>
<dbReference type="InterPro" id="IPR036638">
    <property type="entry name" value="HLH_DNA-bd_sf"/>
</dbReference>
<evidence type="ECO:0000256" key="2">
    <source>
        <dbReference type="ARBA" id="ARBA00023015"/>
    </source>
</evidence>
<keyword evidence="9" id="KW-1185">Reference proteome</keyword>
<sequence>MSEAPSSAQQTPQPTSDPHGQSLSPSQGPKGNNERPRLTESEKKTNHIASEQKRRMAIREGFDRLTELVPGLEGMGRSESVVLQKTLDYMKANLQEEQELRQRILALGGNLPKGPQ</sequence>
<dbReference type="Proteomes" id="UP000275078">
    <property type="component" value="Unassembled WGS sequence"/>
</dbReference>
<keyword evidence="3" id="KW-0238">DNA-binding</keyword>
<dbReference type="SUPFAM" id="SSF47459">
    <property type="entry name" value="HLH, helix-loop-helix DNA-binding domain"/>
    <property type="match status" value="1"/>
</dbReference>
<dbReference type="SMART" id="SM00353">
    <property type="entry name" value="HLH"/>
    <property type="match status" value="1"/>
</dbReference>
<dbReference type="PANTHER" id="PTHR15741:SF27">
    <property type="entry name" value="TRANSCRIPTION FACTOR AP-4"/>
    <property type="match status" value="1"/>
</dbReference>
<proteinExistence type="predicted"/>
<dbReference type="InterPro" id="IPR052207">
    <property type="entry name" value="Max-like/E-box_TFs"/>
</dbReference>
<evidence type="ECO:0000256" key="3">
    <source>
        <dbReference type="ARBA" id="ARBA00023125"/>
    </source>
</evidence>
<gene>
    <name evidence="8" type="ORF">BJ508DRAFT_414296</name>
</gene>
<dbReference type="EMBL" id="ML119674">
    <property type="protein sequence ID" value="RPA82019.1"/>
    <property type="molecule type" value="Genomic_DNA"/>
</dbReference>
<dbReference type="AlphaFoldDB" id="A0A3N4I7G5"/>